<dbReference type="PIRSF" id="PIRSF000862">
    <property type="entry name" value="Steryl_ester_lip"/>
    <property type="match status" value="1"/>
</dbReference>
<dbReference type="SUPFAM" id="SSF53474">
    <property type="entry name" value="alpha/beta-Hydrolases"/>
    <property type="match status" value="1"/>
</dbReference>
<proteinExistence type="inferred from homology"/>
<evidence type="ECO:0000256" key="2">
    <source>
        <dbReference type="ARBA" id="ARBA00022729"/>
    </source>
</evidence>
<feature type="signal peptide" evidence="9">
    <location>
        <begin position="1"/>
        <end position="18"/>
    </location>
</feature>
<feature type="active site" description="Nucleophile" evidence="8">
    <location>
        <position position="172"/>
    </location>
</feature>
<keyword evidence="11" id="KW-1185">Reference proteome</keyword>
<evidence type="ECO:0000259" key="10">
    <source>
        <dbReference type="Pfam" id="PF04083"/>
    </source>
</evidence>
<protein>
    <recommendedName>
        <fullName evidence="7">Lipase</fullName>
    </recommendedName>
</protein>
<evidence type="ECO:0000256" key="7">
    <source>
        <dbReference type="PIRNR" id="PIRNR000862"/>
    </source>
</evidence>
<dbReference type="GO" id="GO:0016788">
    <property type="term" value="F:hydrolase activity, acting on ester bonds"/>
    <property type="evidence" value="ECO:0007669"/>
    <property type="project" value="InterPro"/>
</dbReference>
<evidence type="ECO:0000256" key="6">
    <source>
        <dbReference type="ARBA" id="ARBA00023180"/>
    </source>
</evidence>
<dbReference type="InterPro" id="IPR006693">
    <property type="entry name" value="AB_hydrolase_lipase"/>
</dbReference>
<keyword evidence="4 7" id="KW-0442">Lipid degradation</keyword>
<comment type="similarity">
    <text evidence="1 7">Belongs to the AB hydrolase superfamily. Lipase family.</text>
</comment>
<accession>A0A7E5WWE7</accession>
<keyword evidence="3 7" id="KW-0378">Hydrolase</keyword>
<keyword evidence="2 9" id="KW-0732">Signal</keyword>
<evidence type="ECO:0000256" key="8">
    <source>
        <dbReference type="PIRSR" id="PIRSR000862-1"/>
    </source>
</evidence>
<feature type="chain" id="PRO_5028937301" description="Lipase" evidence="9">
    <location>
        <begin position="19"/>
        <end position="420"/>
    </location>
</feature>
<evidence type="ECO:0000313" key="11">
    <source>
        <dbReference type="Proteomes" id="UP000322000"/>
    </source>
</evidence>
<dbReference type="GeneID" id="113505844"/>
<dbReference type="OrthoDB" id="9974421at2759"/>
<evidence type="ECO:0000256" key="9">
    <source>
        <dbReference type="SAM" id="SignalP"/>
    </source>
</evidence>
<dbReference type="AlphaFoldDB" id="A0A7E5WWE7"/>
<dbReference type="GO" id="GO:0016042">
    <property type="term" value="P:lipid catabolic process"/>
    <property type="evidence" value="ECO:0007669"/>
    <property type="project" value="UniProtKB-KW"/>
</dbReference>
<dbReference type="InParanoid" id="A0A7E5WWE7"/>
<reference evidence="12" key="1">
    <citation type="submission" date="2025-08" db="UniProtKB">
        <authorList>
            <consortium name="RefSeq"/>
        </authorList>
    </citation>
    <scope>IDENTIFICATION</scope>
</reference>
<keyword evidence="6" id="KW-0325">Glycoprotein</keyword>
<dbReference type="Gene3D" id="3.40.50.1820">
    <property type="entry name" value="alpha/beta hydrolase"/>
    <property type="match status" value="1"/>
</dbReference>
<dbReference type="PANTHER" id="PTHR11005">
    <property type="entry name" value="LYSOSOMAL ACID LIPASE-RELATED"/>
    <property type="match status" value="1"/>
</dbReference>
<dbReference type="InterPro" id="IPR029058">
    <property type="entry name" value="AB_hydrolase_fold"/>
</dbReference>
<dbReference type="KEGG" id="tnl:113505844"/>
<dbReference type="RefSeq" id="XP_026744481.1">
    <property type="nucleotide sequence ID" value="XM_026888680.1"/>
</dbReference>
<sequence length="420" mass="47877">MNIYILLSLVVLVRTVQGGLWSFIKGALDETASRYAAEDGRLNISQLAAKYKYPLEEHQVHTIDGYIINFHRIPNRGPIVFLMHGILESSDSWVLLGPGKALAYVLAEQGYDVWMGNARGNQHANKHVSMNTTMSRFWEFTWEEIALYDLPAMISYILETTRQHSMYYVGHSQGTTSGYVLCAMRPQYNNYIRMMFSLAPVAWMGNVKSPLVKMFSPAYNVLAYALKDFNTYTSGLDMFNKMSSFVCTVIPTRCDNILHSLSGHETKVSPTFLAIILGHYPTGASTYQFVHYGQLVESKRFCRYDFGTSRNFEVYGQNNPPDYNLTNVVVPVVLFHGNRDWLSAPADVNILMHHLPNVYDETNLSDFTHIDYVYAEEAKEVVYDKIIEHIEISESIHYLDVKSRGMKTKESNDSSIKPLD</sequence>
<evidence type="ECO:0000256" key="5">
    <source>
        <dbReference type="ARBA" id="ARBA00023098"/>
    </source>
</evidence>
<organism evidence="11 12">
    <name type="scientific">Trichoplusia ni</name>
    <name type="common">Cabbage looper</name>
    <dbReference type="NCBI Taxonomy" id="7111"/>
    <lineage>
        <taxon>Eukaryota</taxon>
        <taxon>Metazoa</taxon>
        <taxon>Ecdysozoa</taxon>
        <taxon>Arthropoda</taxon>
        <taxon>Hexapoda</taxon>
        <taxon>Insecta</taxon>
        <taxon>Pterygota</taxon>
        <taxon>Neoptera</taxon>
        <taxon>Endopterygota</taxon>
        <taxon>Lepidoptera</taxon>
        <taxon>Glossata</taxon>
        <taxon>Ditrysia</taxon>
        <taxon>Noctuoidea</taxon>
        <taxon>Noctuidae</taxon>
        <taxon>Plusiinae</taxon>
        <taxon>Trichoplusia</taxon>
    </lineage>
</organism>
<name>A0A7E5WWE7_TRINI</name>
<evidence type="ECO:0000256" key="1">
    <source>
        <dbReference type="ARBA" id="ARBA00010701"/>
    </source>
</evidence>
<feature type="active site" description="Charge relay system" evidence="8">
    <location>
        <position position="369"/>
    </location>
</feature>
<evidence type="ECO:0000256" key="3">
    <source>
        <dbReference type="ARBA" id="ARBA00022801"/>
    </source>
</evidence>
<evidence type="ECO:0000256" key="4">
    <source>
        <dbReference type="ARBA" id="ARBA00022963"/>
    </source>
</evidence>
<feature type="active site" description="Charge relay system" evidence="8">
    <location>
        <position position="340"/>
    </location>
</feature>
<gene>
    <name evidence="12" type="primary">LOC113505844</name>
</gene>
<evidence type="ECO:0000313" key="12">
    <source>
        <dbReference type="RefSeq" id="XP_026744481.1"/>
    </source>
</evidence>
<feature type="domain" description="Partial AB-hydrolase lipase" evidence="10">
    <location>
        <begin position="44"/>
        <end position="95"/>
    </location>
</feature>
<dbReference type="Pfam" id="PF04083">
    <property type="entry name" value="Abhydro_lipase"/>
    <property type="match status" value="1"/>
</dbReference>
<keyword evidence="5" id="KW-0443">Lipid metabolism</keyword>
<dbReference type="InterPro" id="IPR025483">
    <property type="entry name" value="Lipase_euk"/>
</dbReference>
<dbReference type="FunFam" id="3.40.50.1820:FF:000057">
    <property type="entry name" value="Lipase"/>
    <property type="match status" value="1"/>
</dbReference>
<dbReference type="Proteomes" id="UP000322000">
    <property type="component" value="Chromosome 27"/>
</dbReference>